<evidence type="ECO:0000313" key="7">
    <source>
        <dbReference type="EMBL" id="MBB6092882.1"/>
    </source>
</evidence>
<dbReference type="InterPro" id="IPR036388">
    <property type="entry name" value="WH-like_DNA-bd_sf"/>
</dbReference>
<dbReference type="PRINTS" id="PR00039">
    <property type="entry name" value="HTHLYSR"/>
</dbReference>
<dbReference type="CDD" id="cd08411">
    <property type="entry name" value="PBP2_OxyR"/>
    <property type="match status" value="1"/>
</dbReference>
<keyword evidence="2" id="KW-0805">Transcription regulation</keyword>
<dbReference type="RefSeq" id="WP_184330734.1">
    <property type="nucleotide sequence ID" value="NZ_JACHHZ010000002.1"/>
</dbReference>
<sequence>MNLRDLKYFVALADTRHFGKAAERSFVSQPTLSAQIKKLENYLGVQLIERQPRKVTLTETGMKILPVARRILQESEEIVSLARHEHDPLAGKLKIALIPTIGPYLLPLITRKLRKQLPRLKLMLYEYQTNPLLDRLRDGEIELGILALPVPHDGLETRPLYEEPFTVAVPNQHALAKRNNVKLDDLTGENLLLLEDGHCLRDQALDVCSKIDVKESEDYRATSLETLRQMVAAGLGITLLPELATRGPFGSGHGLTVKSFARPVPTRTVGAVWRKSSARSAAIDAVCEIIRTTMQE</sequence>
<evidence type="ECO:0000256" key="3">
    <source>
        <dbReference type="ARBA" id="ARBA00023125"/>
    </source>
</evidence>
<comment type="similarity">
    <text evidence="1">Belongs to the LysR transcriptional regulatory family.</text>
</comment>
<evidence type="ECO:0000256" key="2">
    <source>
        <dbReference type="ARBA" id="ARBA00023015"/>
    </source>
</evidence>
<dbReference type="EMBL" id="JACHHZ010000002">
    <property type="protein sequence ID" value="MBB6092882.1"/>
    <property type="molecule type" value="Genomic_DNA"/>
</dbReference>
<keyword evidence="4" id="KW-0010">Activator</keyword>
<dbReference type="Proteomes" id="UP000588068">
    <property type="component" value="Unassembled WGS sequence"/>
</dbReference>
<evidence type="ECO:0000313" key="8">
    <source>
        <dbReference type="Proteomes" id="UP000588068"/>
    </source>
</evidence>
<protein>
    <submittedName>
        <fullName evidence="7">LysR family hydrogen peroxide-inducible transcriptional activator</fullName>
    </submittedName>
</protein>
<gene>
    <name evidence="7" type="ORF">HNQ60_001760</name>
</gene>
<proteinExistence type="inferred from homology"/>
<dbReference type="Gene3D" id="3.40.190.10">
    <property type="entry name" value="Periplasmic binding protein-like II"/>
    <property type="match status" value="2"/>
</dbReference>
<dbReference type="InterPro" id="IPR005119">
    <property type="entry name" value="LysR_subst-bd"/>
</dbReference>
<accession>A0A841HL82</accession>
<evidence type="ECO:0000256" key="1">
    <source>
        <dbReference type="ARBA" id="ARBA00009437"/>
    </source>
</evidence>
<feature type="domain" description="HTH lysR-type" evidence="6">
    <location>
        <begin position="1"/>
        <end position="58"/>
    </location>
</feature>
<dbReference type="FunFam" id="1.10.10.10:FF:000001">
    <property type="entry name" value="LysR family transcriptional regulator"/>
    <property type="match status" value="1"/>
</dbReference>
<name>A0A841HL82_9GAMM</name>
<dbReference type="AlphaFoldDB" id="A0A841HL82"/>
<reference evidence="7 8" key="1">
    <citation type="submission" date="2020-08" db="EMBL/GenBank/DDBJ databases">
        <title>Genomic Encyclopedia of Type Strains, Phase IV (KMG-IV): sequencing the most valuable type-strain genomes for metagenomic binning, comparative biology and taxonomic classification.</title>
        <authorList>
            <person name="Goeker M."/>
        </authorList>
    </citation>
    <scope>NUCLEOTIDE SEQUENCE [LARGE SCALE GENOMIC DNA]</scope>
    <source>
        <strain evidence="7 8">DSM 26723</strain>
    </source>
</reference>
<dbReference type="InterPro" id="IPR000847">
    <property type="entry name" value="LysR_HTH_N"/>
</dbReference>
<comment type="caution">
    <text evidence="7">The sequence shown here is derived from an EMBL/GenBank/DDBJ whole genome shotgun (WGS) entry which is preliminary data.</text>
</comment>
<evidence type="ECO:0000256" key="5">
    <source>
        <dbReference type="ARBA" id="ARBA00023163"/>
    </source>
</evidence>
<organism evidence="7 8">
    <name type="scientific">Povalibacter uvarum</name>
    <dbReference type="NCBI Taxonomy" id="732238"/>
    <lineage>
        <taxon>Bacteria</taxon>
        <taxon>Pseudomonadati</taxon>
        <taxon>Pseudomonadota</taxon>
        <taxon>Gammaproteobacteria</taxon>
        <taxon>Steroidobacterales</taxon>
        <taxon>Steroidobacteraceae</taxon>
        <taxon>Povalibacter</taxon>
    </lineage>
</organism>
<keyword evidence="3" id="KW-0238">DNA-binding</keyword>
<dbReference type="GO" id="GO:0032993">
    <property type="term" value="C:protein-DNA complex"/>
    <property type="evidence" value="ECO:0007669"/>
    <property type="project" value="TreeGrafter"/>
</dbReference>
<dbReference type="Gene3D" id="1.10.10.10">
    <property type="entry name" value="Winged helix-like DNA-binding domain superfamily/Winged helix DNA-binding domain"/>
    <property type="match status" value="1"/>
</dbReference>
<dbReference type="GO" id="GO:0003677">
    <property type="term" value="F:DNA binding"/>
    <property type="evidence" value="ECO:0007669"/>
    <property type="project" value="UniProtKB-KW"/>
</dbReference>
<dbReference type="GO" id="GO:0003700">
    <property type="term" value="F:DNA-binding transcription factor activity"/>
    <property type="evidence" value="ECO:0007669"/>
    <property type="project" value="InterPro"/>
</dbReference>
<dbReference type="InterPro" id="IPR036390">
    <property type="entry name" value="WH_DNA-bd_sf"/>
</dbReference>
<dbReference type="PANTHER" id="PTHR30346">
    <property type="entry name" value="TRANSCRIPTIONAL DUAL REGULATOR HCAR-RELATED"/>
    <property type="match status" value="1"/>
</dbReference>
<dbReference type="SUPFAM" id="SSF53850">
    <property type="entry name" value="Periplasmic binding protein-like II"/>
    <property type="match status" value="1"/>
</dbReference>
<dbReference type="Pfam" id="PF00126">
    <property type="entry name" value="HTH_1"/>
    <property type="match status" value="1"/>
</dbReference>
<evidence type="ECO:0000259" key="6">
    <source>
        <dbReference type="PROSITE" id="PS50931"/>
    </source>
</evidence>
<dbReference type="PANTHER" id="PTHR30346:SF26">
    <property type="entry name" value="HYDROGEN PEROXIDE-INDUCIBLE GENES ACTIVATOR"/>
    <property type="match status" value="1"/>
</dbReference>
<dbReference type="PROSITE" id="PS50931">
    <property type="entry name" value="HTH_LYSR"/>
    <property type="match status" value="1"/>
</dbReference>
<dbReference type="Pfam" id="PF03466">
    <property type="entry name" value="LysR_substrate"/>
    <property type="match status" value="1"/>
</dbReference>
<keyword evidence="8" id="KW-1185">Reference proteome</keyword>
<keyword evidence="5" id="KW-0804">Transcription</keyword>
<dbReference type="SUPFAM" id="SSF46785">
    <property type="entry name" value="Winged helix' DNA-binding domain"/>
    <property type="match status" value="1"/>
</dbReference>
<evidence type="ECO:0000256" key="4">
    <source>
        <dbReference type="ARBA" id="ARBA00023159"/>
    </source>
</evidence>